<dbReference type="Pfam" id="PF01966">
    <property type="entry name" value="HD"/>
    <property type="match status" value="1"/>
</dbReference>
<dbReference type="GO" id="GO:0016787">
    <property type="term" value="F:hydrolase activity"/>
    <property type="evidence" value="ECO:0007669"/>
    <property type="project" value="UniProtKB-KW"/>
</dbReference>
<keyword evidence="3" id="KW-0378">Hydrolase</keyword>
<dbReference type="InterPro" id="IPR006675">
    <property type="entry name" value="HDIG_dom"/>
</dbReference>
<dbReference type="InterPro" id="IPR003607">
    <property type="entry name" value="HD/PDEase_dom"/>
</dbReference>
<dbReference type="AlphaFoldDB" id="A0A4P2Q6X2"/>
<protein>
    <submittedName>
        <fullName evidence="3">Metal-dependent phosphohydrolase</fullName>
    </submittedName>
</protein>
<sequence length="324" mass="35866">MQQILTQEASPGRAMEALEWAVQRAERADVAPPGTSAEVRPSPRVISGSPADFRAAASLYLPDVRKLLDRIMMSEDAEAGLDALLESGALAAMLPEVQAMVGFGDGEWRHKDVWKHTKQVVRQAVPRLEVRWAALLHDIGKTRTRSISPTGEVHFFGHAEVGARMFDKIDRRLPLFTKEASLKGSIRFLILHHLRASQYDASWTDSAVRRFAKEMGACLNDVLDLSRADITTKRPEKKRRGLKQIEELAERVLQVQAEDAVVPPLPSGIGDAIMKAFGIPPSRRVGEIKRGLEEAVEAGEVPSHQDAEVYLAFLRENAARFGLV</sequence>
<dbReference type="PANTHER" id="PTHR47545">
    <property type="entry name" value="MULTIFUNCTIONAL CCA PROTEIN"/>
    <property type="match status" value="1"/>
</dbReference>
<keyword evidence="1" id="KW-0547">Nucleotide-binding</keyword>
<dbReference type="RefSeq" id="WP_242515266.1">
    <property type="nucleotide sequence ID" value="NZ_CP012670.1"/>
</dbReference>
<evidence type="ECO:0000313" key="3">
    <source>
        <dbReference type="EMBL" id="AUX24876.1"/>
    </source>
</evidence>
<proteinExistence type="predicted"/>
<dbReference type="GO" id="GO:0000166">
    <property type="term" value="F:nucleotide binding"/>
    <property type="evidence" value="ECO:0007669"/>
    <property type="project" value="UniProtKB-KW"/>
</dbReference>
<dbReference type="Proteomes" id="UP000295781">
    <property type="component" value="Chromosome"/>
</dbReference>
<dbReference type="EMBL" id="CP012670">
    <property type="protein sequence ID" value="AUX24876.1"/>
    <property type="molecule type" value="Genomic_DNA"/>
</dbReference>
<reference evidence="3 4" key="1">
    <citation type="submission" date="2015-09" db="EMBL/GenBank/DDBJ databases">
        <title>Sorangium comparison.</title>
        <authorList>
            <person name="Zaburannyi N."/>
            <person name="Bunk B."/>
            <person name="Overmann J."/>
            <person name="Mueller R."/>
        </authorList>
    </citation>
    <scope>NUCLEOTIDE SEQUENCE [LARGE SCALE GENOMIC DNA]</scope>
    <source>
        <strain evidence="3 4">So ceGT47</strain>
    </source>
</reference>
<dbReference type="SUPFAM" id="SSF81891">
    <property type="entry name" value="Poly A polymerase C-terminal region-like"/>
    <property type="match status" value="1"/>
</dbReference>
<evidence type="ECO:0000256" key="1">
    <source>
        <dbReference type="ARBA" id="ARBA00022741"/>
    </source>
</evidence>
<dbReference type="NCBIfam" id="TIGR00277">
    <property type="entry name" value="HDIG"/>
    <property type="match status" value="1"/>
</dbReference>
<organism evidence="3 4">
    <name type="scientific">Sorangium cellulosum</name>
    <name type="common">Polyangium cellulosum</name>
    <dbReference type="NCBI Taxonomy" id="56"/>
    <lineage>
        <taxon>Bacteria</taxon>
        <taxon>Pseudomonadati</taxon>
        <taxon>Myxococcota</taxon>
        <taxon>Polyangia</taxon>
        <taxon>Polyangiales</taxon>
        <taxon>Polyangiaceae</taxon>
        <taxon>Sorangium</taxon>
    </lineage>
</organism>
<feature type="domain" description="HD" evidence="2">
    <location>
        <begin position="125"/>
        <end position="229"/>
    </location>
</feature>
<evidence type="ECO:0000313" key="4">
    <source>
        <dbReference type="Proteomes" id="UP000295781"/>
    </source>
</evidence>
<dbReference type="Gene3D" id="1.10.3090.10">
    <property type="entry name" value="cca-adding enzyme, domain 2"/>
    <property type="match status" value="1"/>
</dbReference>
<dbReference type="CDD" id="cd00077">
    <property type="entry name" value="HDc"/>
    <property type="match status" value="1"/>
</dbReference>
<dbReference type="InterPro" id="IPR006674">
    <property type="entry name" value="HD_domain"/>
</dbReference>
<accession>A0A4P2Q6X2</accession>
<dbReference type="InterPro" id="IPR050124">
    <property type="entry name" value="tRNA_CCA-adding_enzyme"/>
</dbReference>
<name>A0A4P2Q6X2_SORCE</name>
<evidence type="ECO:0000259" key="2">
    <source>
        <dbReference type="Pfam" id="PF01966"/>
    </source>
</evidence>
<dbReference type="PANTHER" id="PTHR47545:SF2">
    <property type="entry name" value="CC-ADDING TRNA NUCLEOTIDYLTRANSFERASE"/>
    <property type="match status" value="1"/>
</dbReference>
<gene>
    <name evidence="3" type="ORF">SOCEGT47_054160</name>
</gene>